<evidence type="ECO:0008006" key="4">
    <source>
        <dbReference type="Google" id="ProtNLM"/>
    </source>
</evidence>
<keyword evidence="3" id="KW-1185">Reference proteome</keyword>
<dbReference type="PROSITE" id="PS51257">
    <property type="entry name" value="PROKAR_LIPOPROTEIN"/>
    <property type="match status" value="1"/>
</dbReference>
<dbReference type="EMBL" id="CP093313">
    <property type="protein sequence ID" value="UWZ83437.1"/>
    <property type="molecule type" value="Genomic_DNA"/>
</dbReference>
<evidence type="ECO:0000313" key="2">
    <source>
        <dbReference type="EMBL" id="UWZ83437.1"/>
    </source>
</evidence>
<evidence type="ECO:0000256" key="1">
    <source>
        <dbReference type="SAM" id="SignalP"/>
    </source>
</evidence>
<feature type="signal peptide" evidence="1">
    <location>
        <begin position="1"/>
        <end position="18"/>
    </location>
</feature>
<keyword evidence="1" id="KW-0732">Signal</keyword>
<dbReference type="AlphaFoldDB" id="A0A9J7BQR6"/>
<protein>
    <recommendedName>
        <fullName evidence="4">Lipoprotein</fullName>
    </recommendedName>
</protein>
<sequence>MRLSNVALTLIGAVCLLAGCKSPHVQVTVKNQTGADVKLLEVDYPSASFGVDKLGADSVYSYSIALQGEGPIKVQYTAPDQKQPQVTGPTVNEGQAGKLEIVLLPGGKAEFHPELHSGK</sequence>
<organism evidence="2 3">
    <name type="scientific">Occallatibacter riparius</name>
    <dbReference type="NCBI Taxonomy" id="1002689"/>
    <lineage>
        <taxon>Bacteria</taxon>
        <taxon>Pseudomonadati</taxon>
        <taxon>Acidobacteriota</taxon>
        <taxon>Terriglobia</taxon>
        <taxon>Terriglobales</taxon>
        <taxon>Acidobacteriaceae</taxon>
        <taxon>Occallatibacter</taxon>
    </lineage>
</organism>
<dbReference type="RefSeq" id="WP_260792772.1">
    <property type="nucleotide sequence ID" value="NZ_CP093313.1"/>
</dbReference>
<proteinExistence type="predicted"/>
<dbReference type="KEGG" id="orp:MOP44_23075"/>
<accession>A0A9J7BQR6</accession>
<gene>
    <name evidence="2" type="ORF">MOP44_23075</name>
</gene>
<name>A0A9J7BQR6_9BACT</name>
<dbReference type="Proteomes" id="UP001059380">
    <property type="component" value="Chromosome"/>
</dbReference>
<evidence type="ECO:0000313" key="3">
    <source>
        <dbReference type="Proteomes" id="UP001059380"/>
    </source>
</evidence>
<feature type="chain" id="PRO_5039905378" description="Lipoprotein" evidence="1">
    <location>
        <begin position="19"/>
        <end position="119"/>
    </location>
</feature>
<reference evidence="2" key="1">
    <citation type="submission" date="2021-04" db="EMBL/GenBank/DDBJ databases">
        <title>Phylogenetic analysis of Acidobacteriaceae.</title>
        <authorList>
            <person name="Qiu L."/>
            <person name="Zhang Q."/>
        </authorList>
    </citation>
    <scope>NUCLEOTIDE SEQUENCE</scope>
    <source>
        <strain evidence="2">DSM 25168</strain>
    </source>
</reference>